<accession>A0A5P6VQT0</accession>
<gene>
    <name evidence="2" type="ORF">FXF36_00825</name>
</gene>
<dbReference type="EMBL" id="CP043028">
    <property type="protein sequence ID" value="QFJ53514.1"/>
    <property type="molecule type" value="Genomic_DNA"/>
</dbReference>
<evidence type="ECO:0000313" key="3">
    <source>
        <dbReference type="Proteomes" id="UP000327030"/>
    </source>
</evidence>
<sequence length="157" mass="17221">MKRKVLKLLRSGVAVMGVVAMLSTTHSYTLTVAAAEQGVIKNHESITLEIGDTVILQGERAYGYSDYEISWTSDNDGIISIESTDDGNSWDKYTTAEIKAVSPGTATVNLKADYHGMWSYDESFTITVNGTASEEPPVDEPVMVEDDKNLFLLSKVY</sequence>
<evidence type="ECO:0000256" key="1">
    <source>
        <dbReference type="SAM" id="SignalP"/>
    </source>
</evidence>
<feature type="signal peptide" evidence="1">
    <location>
        <begin position="1"/>
        <end position="27"/>
    </location>
</feature>
<dbReference type="Proteomes" id="UP000327030">
    <property type="component" value="Chromosome 1"/>
</dbReference>
<protein>
    <recommendedName>
        <fullName evidence="4">BIG2 domain-containing protein</fullName>
    </recommendedName>
</protein>
<reference evidence="3" key="1">
    <citation type="submission" date="2019-08" db="EMBL/GenBank/DDBJ databases">
        <title>Complete Genome Sequence of the Polysaccharide-Degrading Rumen Bacterium Pseudobutyrivibrio xylanivorans MA3014.</title>
        <authorList>
            <person name="Palevich N."/>
            <person name="Maclean P.H."/>
            <person name="Kelly W.J."/>
            <person name="Leahy S.C."/>
            <person name="Rakonjac J."/>
            <person name="Attwood G.T."/>
        </authorList>
    </citation>
    <scope>NUCLEOTIDE SEQUENCE [LARGE SCALE GENOMIC DNA]</scope>
    <source>
        <strain evidence="3">MA3014</strain>
    </source>
</reference>
<organism evidence="2 3">
    <name type="scientific">Pseudobutyrivibrio xylanivorans</name>
    <dbReference type="NCBI Taxonomy" id="185007"/>
    <lineage>
        <taxon>Bacteria</taxon>
        <taxon>Bacillati</taxon>
        <taxon>Bacillota</taxon>
        <taxon>Clostridia</taxon>
        <taxon>Lachnospirales</taxon>
        <taxon>Lachnospiraceae</taxon>
        <taxon>Pseudobutyrivibrio</taxon>
    </lineage>
</organism>
<keyword evidence="1" id="KW-0732">Signal</keyword>
<dbReference type="RefSeq" id="WP_151622018.1">
    <property type="nucleotide sequence ID" value="NZ_CP043028.1"/>
</dbReference>
<feature type="chain" id="PRO_5038895944" description="BIG2 domain-containing protein" evidence="1">
    <location>
        <begin position="28"/>
        <end position="157"/>
    </location>
</feature>
<dbReference type="Gene3D" id="2.60.40.1080">
    <property type="match status" value="1"/>
</dbReference>
<dbReference type="AlphaFoldDB" id="A0A5P6VQT0"/>
<name>A0A5P6VQT0_PSEXY</name>
<proteinExistence type="predicted"/>
<dbReference type="KEGG" id="pxv:FXF36_00825"/>
<evidence type="ECO:0000313" key="2">
    <source>
        <dbReference type="EMBL" id="QFJ53514.1"/>
    </source>
</evidence>
<evidence type="ECO:0008006" key="4">
    <source>
        <dbReference type="Google" id="ProtNLM"/>
    </source>
</evidence>